<feature type="transmembrane region" description="Helical" evidence="6">
    <location>
        <begin position="431"/>
        <end position="453"/>
    </location>
</feature>
<feature type="transmembrane region" description="Helical" evidence="6">
    <location>
        <begin position="209"/>
        <end position="227"/>
    </location>
</feature>
<dbReference type="AlphaFoldDB" id="A0AAN9ZC80"/>
<evidence type="ECO:0000256" key="5">
    <source>
        <dbReference type="SAM" id="MobiDB-lite"/>
    </source>
</evidence>
<dbReference type="Proteomes" id="UP001378592">
    <property type="component" value="Unassembled WGS sequence"/>
</dbReference>
<keyword evidence="9" id="KW-1185">Reference proteome</keyword>
<reference evidence="8 9" key="1">
    <citation type="submission" date="2024-03" db="EMBL/GenBank/DDBJ databases">
        <title>The genome assembly and annotation of the cricket Gryllus longicercus Weissman &amp; Gray.</title>
        <authorList>
            <person name="Szrajer S."/>
            <person name="Gray D."/>
            <person name="Ylla G."/>
        </authorList>
    </citation>
    <scope>NUCLEOTIDE SEQUENCE [LARGE SCALE GENOMIC DNA]</scope>
    <source>
        <strain evidence="8">DAG 2021-001</strain>
        <tissue evidence="8">Whole body minus gut</tissue>
    </source>
</reference>
<evidence type="ECO:0000256" key="1">
    <source>
        <dbReference type="ARBA" id="ARBA00004141"/>
    </source>
</evidence>
<comment type="caution">
    <text evidence="8">The sequence shown here is derived from an EMBL/GenBank/DDBJ whole genome shotgun (WGS) entry which is preliminary data.</text>
</comment>
<dbReference type="PANTHER" id="PTHR22950">
    <property type="entry name" value="AMINO ACID TRANSPORTER"/>
    <property type="match status" value="1"/>
</dbReference>
<feature type="compositionally biased region" description="Polar residues" evidence="5">
    <location>
        <begin position="8"/>
        <end position="26"/>
    </location>
</feature>
<evidence type="ECO:0000256" key="6">
    <source>
        <dbReference type="SAM" id="Phobius"/>
    </source>
</evidence>
<comment type="subcellular location">
    <subcellularLocation>
        <location evidence="1">Membrane</location>
        <topology evidence="1">Multi-pass membrane protein</topology>
    </subcellularLocation>
</comment>
<evidence type="ECO:0000313" key="8">
    <source>
        <dbReference type="EMBL" id="KAK7869699.1"/>
    </source>
</evidence>
<feature type="transmembrane region" description="Helical" evidence="6">
    <location>
        <begin position="247"/>
        <end position="265"/>
    </location>
</feature>
<feature type="transmembrane region" description="Helical" evidence="6">
    <location>
        <begin position="324"/>
        <end position="346"/>
    </location>
</feature>
<evidence type="ECO:0000256" key="4">
    <source>
        <dbReference type="ARBA" id="ARBA00023136"/>
    </source>
</evidence>
<accession>A0AAN9ZC80</accession>
<keyword evidence="4 6" id="KW-0472">Membrane</keyword>
<feature type="transmembrane region" description="Helical" evidence="6">
    <location>
        <begin position="277"/>
        <end position="304"/>
    </location>
</feature>
<feature type="transmembrane region" description="Helical" evidence="6">
    <location>
        <begin position="141"/>
        <end position="161"/>
    </location>
</feature>
<dbReference type="Pfam" id="PF01490">
    <property type="entry name" value="Aa_trans"/>
    <property type="match status" value="1"/>
</dbReference>
<proteinExistence type="predicted"/>
<name>A0AAN9ZC80_9ORTH</name>
<dbReference type="PANTHER" id="PTHR22950:SF494">
    <property type="entry name" value="GH04538P"/>
    <property type="match status" value="1"/>
</dbReference>
<organism evidence="8 9">
    <name type="scientific">Gryllus longicercus</name>
    <dbReference type="NCBI Taxonomy" id="2509291"/>
    <lineage>
        <taxon>Eukaryota</taxon>
        <taxon>Metazoa</taxon>
        <taxon>Ecdysozoa</taxon>
        <taxon>Arthropoda</taxon>
        <taxon>Hexapoda</taxon>
        <taxon>Insecta</taxon>
        <taxon>Pterygota</taxon>
        <taxon>Neoptera</taxon>
        <taxon>Polyneoptera</taxon>
        <taxon>Orthoptera</taxon>
        <taxon>Ensifera</taxon>
        <taxon>Gryllidea</taxon>
        <taxon>Grylloidea</taxon>
        <taxon>Gryllidae</taxon>
        <taxon>Gryllinae</taxon>
        <taxon>Gryllus</taxon>
    </lineage>
</organism>
<dbReference type="GO" id="GO:0015179">
    <property type="term" value="F:L-amino acid transmembrane transporter activity"/>
    <property type="evidence" value="ECO:0007669"/>
    <property type="project" value="TreeGrafter"/>
</dbReference>
<keyword evidence="3 6" id="KW-1133">Transmembrane helix</keyword>
<dbReference type="EMBL" id="JAZDUA010000070">
    <property type="protein sequence ID" value="KAK7869699.1"/>
    <property type="molecule type" value="Genomic_DNA"/>
</dbReference>
<dbReference type="GO" id="GO:0005774">
    <property type="term" value="C:vacuolar membrane"/>
    <property type="evidence" value="ECO:0007669"/>
    <property type="project" value="TreeGrafter"/>
</dbReference>
<evidence type="ECO:0000259" key="7">
    <source>
        <dbReference type="Pfam" id="PF01490"/>
    </source>
</evidence>
<feature type="transmembrane region" description="Helical" evidence="6">
    <location>
        <begin position="367"/>
        <end position="384"/>
    </location>
</feature>
<gene>
    <name evidence="8" type="ORF">R5R35_011771</name>
</gene>
<dbReference type="InterPro" id="IPR013057">
    <property type="entry name" value="AA_transpt_TM"/>
</dbReference>
<feature type="transmembrane region" description="Helical" evidence="6">
    <location>
        <begin position="77"/>
        <end position="99"/>
    </location>
</feature>
<keyword evidence="2 6" id="KW-0812">Transmembrane</keyword>
<feature type="region of interest" description="Disordered" evidence="5">
    <location>
        <begin position="1"/>
        <end position="26"/>
    </location>
</feature>
<feature type="transmembrane region" description="Helical" evidence="6">
    <location>
        <begin position="181"/>
        <end position="197"/>
    </location>
</feature>
<feature type="transmembrane region" description="Helical" evidence="6">
    <location>
        <begin position="390"/>
        <end position="410"/>
    </location>
</feature>
<evidence type="ECO:0000256" key="3">
    <source>
        <dbReference type="ARBA" id="ARBA00022989"/>
    </source>
</evidence>
<evidence type="ECO:0000256" key="2">
    <source>
        <dbReference type="ARBA" id="ARBA00022692"/>
    </source>
</evidence>
<protein>
    <recommendedName>
        <fullName evidence="7">Amino acid transporter transmembrane domain-containing protein</fullName>
    </recommendedName>
</protein>
<evidence type="ECO:0000313" key="9">
    <source>
        <dbReference type="Proteomes" id="UP001378592"/>
    </source>
</evidence>
<sequence length="471" mass="51039">MGKPEEASQGSEVNKSGADDSNTTYNNYDAEGAEYDPFAERRVTHPTSDAGALAHLLKCSLGSGILAMPNAIRNGGLVFGAIFTVLVGLLCTHCVHILVKSSHMVCKKAKKPSLTFAETGEQAFATGPQSFRKFAGFAKGFTNGALIATYYGALAVYIVFVAESLKRVVDTNVECDKQLDIRIWIAMLFVPLSLLCLIRNLKYLVPFSWLANCFIIVGFALTLYYIFTNLRDPKDLPKVGEVGNLPLFFSTVIFAMEGIGVVMPVENSMKNPSRFLGCPGILNIAMSIVVSLYAVIGVAGYIAFQNDTQASITFNLPENDVMTQIVQICVGLAIMFTYPLQFYVATEIILNILKTKIAKNKFSMFQNFYRVIVVAITVGIAAAVPNLGPIISLVGAVCFSILGLLVPAAIEIAACYDGMLGRWNWILIKDVIIIILALLALVSGSYTSILEIIDEYSNPDESTTGCNGQTT</sequence>
<feature type="domain" description="Amino acid transporter transmembrane" evidence="7">
    <location>
        <begin position="51"/>
        <end position="449"/>
    </location>
</feature>